<dbReference type="EMBL" id="JBBCAQ010000020">
    <property type="protein sequence ID" value="KAK7592715.1"/>
    <property type="molecule type" value="Genomic_DNA"/>
</dbReference>
<feature type="transmembrane region" description="Helical" evidence="2">
    <location>
        <begin position="86"/>
        <end position="106"/>
    </location>
</feature>
<evidence type="ECO:0000256" key="2">
    <source>
        <dbReference type="SAM" id="Phobius"/>
    </source>
</evidence>
<name>A0AAN9TVD8_9HEMI</name>
<organism evidence="3 4">
    <name type="scientific">Parthenolecanium corni</name>
    <dbReference type="NCBI Taxonomy" id="536013"/>
    <lineage>
        <taxon>Eukaryota</taxon>
        <taxon>Metazoa</taxon>
        <taxon>Ecdysozoa</taxon>
        <taxon>Arthropoda</taxon>
        <taxon>Hexapoda</taxon>
        <taxon>Insecta</taxon>
        <taxon>Pterygota</taxon>
        <taxon>Neoptera</taxon>
        <taxon>Paraneoptera</taxon>
        <taxon>Hemiptera</taxon>
        <taxon>Sternorrhyncha</taxon>
        <taxon>Coccoidea</taxon>
        <taxon>Coccidae</taxon>
        <taxon>Parthenolecanium</taxon>
    </lineage>
</organism>
<feature type="compositionally biased region" description="Basic residues" evidence="1">
    <location>
        <begin position="1"/>
        <end position="15"/>
    </location>
</feature>
<gene>
    <name evidence="3" type="ORF">V9T40_007467</name>
</gene>
<keyword evidence="2" id="KW-0812">Transmembrane</keyword>
<reference evidence="3 4" key="1">
    <citation type="submission" date="2024-03" db="EMBL/GenBank/DDBJ databases">
        <title>Adaptation during the transition from Ophiocordyceps entomopathogen to insect associate is accompanied by gene loss and intensified selection.</title>
        <authorList>
            <person name="Ward C.M."/>
            <person name="Onetto C.A."/>
            <person name="Borneman A.R."/>
        </authorList>
    </citation>
    <scope>NUCLEOTIDE SEQUENCE [LARGE SCALE GENOMIC DNA]</scope>
    <source>
        <strain evidence="3">AWRI1</strain>
        <tissue evidence="3">Single Adult Female</tissue>
    </source>
</reference>
<protein>
    <submittedName>
        <fullName evidence="3">Uncharacterized protein</fullName>
    </submittedName>
</protein>
<keyword evidence="2" id="KW-1133">Transmembrane helix</keyword>
<comment type="caution">
    <text evidence="3">The sequence shown here is derived from an EMBL/GenBank/DDBJ whole genome shotgun (WGS) entry which is preliminary data.</text>
</comment>
<evidence type="ECO:0000256" key="1">
    <source>
        <dbReference type="SAM" id="MobiDB-lite"/>
    </source>
</evidence>
<feature type="compositionally biased region" description="Basic and acidic residues" evidence="1">
    <location>
        <begin position="16"/>
        <end position="29"/>
    </location>
</feature>
<keyword evidence="4" id="KW-1185">Reference proteome</keyword>
<feature type="compositionally biased region" description="Low complexity" evidence="1">
    <location>
        <begin position="64"/>
        <end position="77"/>
    </location>
</feature>
<accession>A0AAN9TVD8</accession>
<sequence length="367" mass="40441">MRTRRSANKYVLSKRRTNERTNEQTNKWTDRRTDGWTQLRAKEAPTRLERAESDRVCSFGARKQASQSQPASQPASQLAIARGGTGGGGGGVVVVVAAAAFLWPLYNGTRRVASLGMRDTLVPSSATLWPVASAVASSLRAALSDCSRIWLIRRRRRRRRRRHLLQTNAADLSTLLSTPLHHSTSFSTRNSHPASSAIATAYLAVSSSSAFCKDDERMSAAAFIAGKRNRSSFTSQPCRGKAVAFAYPVARFTRRRGEQRGWLRGTGNRVLHNPRRSDRRFRVKVNAVHPRPSPISLPRSPRRYAALLVFDFRLSRPPSHVSHARTGQFAGCRGLSPGPAAGRTRIKSPIAAAAAAYTTCSLVWPTW</sequence>
<evidence type="ECO:0000313" key="3">
    <source>
        <dbReference type="EMBL" id="KAK7592715.1"/>
    </source>
</evidence>
<proteinExistence type="predicted"/>
<dbReference type="Proteomes" id="UP001367676">
    <property type="component" value="Unassembled WGS sequence"/>
</dbReference>
<evidence type="ECO:0000313" key="4">
    <source>
        <dbReference type="Proteomes" id="UP001367676"/>
    </source>
</evidence>
<keyword evidence="2" id="KW-0472">Membrane</keyword>
<dbReference type="AlphaFoldDB" id="A0AAN9TVD8"/>
<feature type="region of interest" description="Disordered" evidence="1">
    <location>
        <begin position="59"/>
        <end position="79"/>
    </location>
</feature>
<feature type="region of interest" description="Disordered" evidence="1">
    <location>
        <begin position="1"/>
        <end position="29"/>
    </location>
</feature>